<organism evidence="1 2">
    <name type="scientific">Actinomarinicola tropica</name>
    <dbReference type="NCBI Taxonomy" id="2789776"/>
    <lineage>
        <taxon>Bacteria</taxon>
        <taxon>Bacillati</taxon>
        <taxon>Actinomycetota</taxon>
        <taxon>Acidimicrobiia</taxon>
        <taxon>Acidimicrobiales</taxon>
        <taxon>Iamiaceae</taxon>
        <taxon>Actinomarinicola</taxon>
    </lineage>
</organism>
<dbReference type="EMBL" id="CP045851">
    <property type="protein sequence ID" value="QGG94711.1"/>
    <property type="molecule type" value="Genomic_DNA"/>
</dbReference>
<name>A0A5Q2RJH3_9ACTN</name>
<accession>A0A5Q2RJH3</accession>
<dbReference type="KEGG" id="atq:GH723_06085"/>
<evidence type="ECO:0000313" key="1">
    <source>
        <dbReference type="EMBL" id="QGG94711.1"/>
    </source>
</evidence>
<reference evidence="1 2" key="1">
    <citation type="submission" date="2019-11" db="EMBL/GenBank/DDBJ databases">
        <authorList>
            <person name="He Y."/>
        </authorList>
    </citation>
    <scope>NUCLEOTIDE SEQUENCE [LARGE SCALE GENOMIC DNA]</scope>
    <source>
        <strain evidence="1 2">SCSIO 58843</strain>
    </source>
</reference>
<proteinExistence type="predicted"/>
<dbReference type="AlphaFoldDB" id="A0A5Q2RJH3"/>
<dbReference type="RefSeq" id="WP_153758817.1">
    <property type="nucleotide sequence ID" value="NZ_CP045851.1"/>
</dbReference>
<evidence type="ECO:0000313" key="2">
    <source>
        <dbReference type="Proteomes" id="UP000334019"/>
    </source>
</evidence>
<gene>
    <name evidence="1" type="ORF">GH723_06085</name>
</gene>
<dbReference type="Proteomes" id="UP000334019">
    <property type="component" value="Chromosome"/>
</dbReference>
<sequence>MVWQLDDGVLDQLQHLWRLAPPGTPVRGLTQPLANVLVGATGPADAAERATDVLGDVETAYLATLALKVLAGEVDVMLHAVGIAASLPHVLADGEQVISVSVDHDGGGTAGSAGLGVGDLVTDRQIAEFTFIRWAERGGNGQREVKLLRDLIKLDLLEDTAASGRRRILYVTGGAPALKFLTSGQTIGKKLGRNADVLARFADRHGGRFSRIGDYWAHLQSTGRVELVDLHVVAPELRPPAT</sequence>
<keyword evidence="2" id="KW-1185">Reference proteome</keyword>
<protein>
    <submittedName>
        <fullName evidence="1">Uncharacterized protein</fullName>
    </submittedName>
</protein>